<gene>
    <name evidence="2" type="ORF">CEXT_409651</name>
</gene>
<evidence type="ECO:0000313" key="3">
    <source>
        <dbReference type="Proteomes" id="UP001054945"/>
    </source>
</evidence>
<name>A0AAV4RKK9_CAEEX</name>
<proteinExistence type="predicted"/>
<organism evidence="2 3">
    <name type="scientific">Caerostris extrusa</name>
    <name type="common">Bark spider</name>
    <name type="synonym">Caerostris bankana</name>
    <dbReference type="NCBI Taxonomy" id="172846"/>
    <lineage>
        <taxon>Eukaryota</taxon>
        <taxon>Metazoa</taxon>
        <taxon>Ecdysozoa</taxon>
        <taxon>Arthropoda</taxon>
        <taxon>Chelicerata</taxon>
        <taxon>Arachnida</taxon>
        <taxon>Araneae</taxon>
        <taxon>Araneomorphae</taxon>
        <taxon>Entelegynae</taxon>
        <taxon>Araneoidea</taxon>
        <taxon>Araneidae</taxon>
        <taxon>Caerostris</taxon>
    </lineage>
</organism>
<dbReference type="AlphaFoldDB" id="A0AAV4RKK9"/>
<evidence type="ECO:0000256" key="1">
    <source>
        <dbReference type="SAM" id="MobiDB-lite"/>
    </source>
</evidence>
<comment type="caution">
    <text evidence="2">The sequence shown here is derived from an EMBL/GenBank/DDBJ whole genome shotgun (WGS) entry which is preliminary data.</text>
</comment>
<dbReference type="Proteomes" id="UP001054945">
    <property type="component" value="Unassembled WGS sequence"/>
</dbReference>
<keyword evidence="3" id="KW-1185">Reference proteome</keyword>
<feature type="region of interest" description="Disordered" evidence="1">
    <location>
        <begin position="20"/>
        <end position="55"/>
    </location>
</feature>
<reference evidence="2 3" key="1">
    <citation type="submission" date="2021-06" db="EMBL/GenBank/DDBJ databases">
        <title>Caerostris extrusa draft genome.</title>
        <authorList>
            <person name="Kono N."/>
            <person name="Arakawa K."/>
        </authorList>
    </citation>
    <scope>NUCLEOTIDE SEQUENCE [LARGE SCALE GENOMIC DNA]</scope>
</reference>
<dbReference type="EMBL" id="BPLR01008155">
    <property type="protein sequence ID" value="GIY22483.1"/>
    <property type="molecule type" value="Genomic_DNA"/>
</dbReference>
<sequence length="116" mass="12791">MQAFSQISIISSIEMSGSVNDDHMKVVPSPSEKNHLSETTPPDAQPDSPPAGSNLQLNINPDLSFLYQQAFQSTKTHFCAQINIKNALLLKNESIKNALSKEFPMLCLLHHGRTSE</sequence>
<evidence type="ECO:0000313" key="2">
    <source>
        <dbReference type="EMBL" id="GIY22483.1"/>
    </source>
</evidence>
<accession>A0AAV4RKK9</accession>
<protein>
    <submittedName>
        <fullName evidence="2">Uncharacterized protein</fullName>
    </submittedName>
</protein>